<evidence type="ECO:0000256" key="1">
    <source>
        <dbReference type="ARBA" id="ARBA00022729"/>
    </source>
</evidence>
<keyword evidence="2" id="KW-0090">Biological rhythms</keyword>
<dbReference type="GO" id="GO:0007623">
    <property type="term" value="P:circadian rhythm"/>
    <property type="evidence" value="ECO:0007669"/>
    <property type="project" value="UniProtKB-ARBA"/>
</dbReference>
<keyword evidence="1 4" id="KW-0732">Signal</keyword>
<proteinExistence type="evidence at transcript level"/>
<evidence type="ECO:0000256" key="2">
    <source>
        <dbReference type="ARBA" id="ARBA00023108"/>
    </source>
</evidence>
<dbReference type="InterPro" id="IPR010562">
    <property type="entry name" value="Haemolymph_juvenile_hormone-bd"/>
</dbReference>
<reference evidence="5" key="1">
    <citation type="submission" date="2023-06" db="EMBL/GenBank/DDBJ databases">
        <title>Takout-proteins of Maconellicoccus hirsutus.</title>
        <authorList>
            <person name="S S.B."/>
            <person name="Negi N."/>
            <person name="Nagarjuna Reddy K."/>
            <person name="R G.G."/>
        </authorList>
    </citation>
    <scope>NUCLEOTIDE SEQUENCE</scope>
</reference>
<dbReference type="AlphaFoldDB" id="A0AAU6SH69"/>
<feature type="chain" id="PRO_5043907533" evidence="4">
    <location>
        <begin position="20"/>
        <end position="247"/>
    </location>
</feature>
<dbReference type="InterPro" id="IPR038606">
    <property type="entry name" value="To_sf"/>
</dbReference>
<protein>
    <submittedName>
        <fullName evidence="5">Protein takeout-like protein</fullName>
    </submittedName>
</protein>
<dbReference type="EMBL" id="OR247755">
    <property type="protein sequence ID" value="WZP32412.1"/>
    <property type="molecule type" value="mRNA"/>
</dbReference>
<feature type="signal peptide" evidence="4">
    <location>
        <begin position="1"/>
        <end position="19"/>
    </location>
</feature>
<sequence>MFQRSSLIILCSLVALVYGRSLPSFIKPCKRNDPQLEKCLIELIEGIRSNLAKGIPEMRIPPLDPLHVPQVTLDQGSGSVNFQAKFKNIIASGAKNFNLTGVRLDFNVPSLSIDVGFPALRLDSDYNITGKVLVVPIKGNGKCQGNFTNVFASVKLLGKYDKRDGKTFLSVKERKINLKIGNLQIHFSNLFNGNKQLSESTNVFINENWRDILQEINPLVEDTIGEVMMQIIKGLLDLYSLEDLIPY</sequence>
<dbReference type="SMART" id="SM00700">
    <property type="entry name" value="JHBP"/>
    <property type="match status" value="1"/>
</dbReference>
<dbReference type="Gene3D" id="3.15.10.30">
    <property type="entry name" value="Haemolymph juvenile hormone binding protein"/>
    <property type="match status" value="1"/>
</dbReference>
<dbReference type="PANTHER" id="PTHR11008:SF41">
    <property type="entry name" value="RE70318P"/>
    <property type="match status" value="1"/>
</dbReference>
<dbReference type="Pfam" id="PF06585">
    <property type="entry name" value="JHBP"/>
    <property type="match status" value="1"/>
</dbReference>
<name>A0AAU6SH69_MACHI</name>
<organism evidence="5">
    <name type="scientific">Maconellicoccus hirsutus</name>
    <name type="common">Pink hibiscus mealybug</name>
    <dbReference type="NCBI Taxonomy" id="177089"/>
    <lineage>
        <taxon>Eukaryota</taxon>
        <taxon>Metazoa</taxon>
        <taxon>Ecdysozoa</taxon>
        <taxon>Arthropoda</taxon>
        <taxon>Hexapoda</taxon>
        <taxon>Insecta</taxon>
        <taxon>Pterygota</taxon>
        <taxon>Neoptera</taxon>
        <taxon>Paraneoptera</taxon>
        <taxon>Hemiptera</taxon>
        <taxon>Sternorrhyncha</taxon>
        <taxon>Coccoidea</taxon>
        <taxon>Pseudococcidae</taxon>
        <taxon>Maconellicoccus</taxon>
    </lineage>
</organism>
<accession>A0AAU6SH69</accession>
<evidence type="ECO:0000256" key="4">
    <source>
        <dbReference type="SAM" id="SignalP"/>
    </source>
</evidence>
<dbReference type="PANTHER" id="PTHR11008">
    <property type="entry name" value="PROTEIN TAKEOUT-LIKE PROTEIN"/>
    <property type="match status" value="1"/>
</dbReference>
<evidence type="ECO:0000313" key="5">
    <source>
        <dbReference type="EMBL" id="WZP32412.1"/>
    </source>
</evidence>
<comment type="similarity">
    <text evidence="3">Belongs to the TO family.</text>
</comment>
<dbReference type="GO" id="GO:0005615">
    <property type="term" value="C:extracellular space"/>
    <property type="evidence" value="ECO:0007669"/>
    <property type="project" value="TreeGrafter"/>
</dbReference>
<dbReference type="FunFam" id="3.15.10.30:FF:000001">
    <property type="entry name" value="Takeout-like protein 1"/>
    <property type="match status" value="1"/>
</dbReference>
<evidence type="ECO:0000256" key="3">
    <source>
        <dbReference type="ARBA" id="ARBA00060902"/>
    </source>
</evidence>